<dbReference type="SMART" id="SM00342">
    <property type="entry name" value="HTH_ARAC"/>
    <property type="match status" value="1"/>
</dbReference>
<keyword evidence="1" id="KW-0238">DNA-binding</keyword>
<sequence>MIDLYKSMIKRYVQFQPIVISEFEVSKWQHPLHRHNHYELIYIKNGSGQHIISEISIAYKKGNLFLIGPDDDHRFEIEEKTHFIYIKFTDIFIHQKEVSPTGMQYLEYLIKSRETHFLDFNFTANDQLIVENIIALVLSLNANMLQNEALIWTQILVLSDIMQRNMPEIKNSVQHSKDIQAIFCYLHKYIYQPKNLKANVMAAHFNLSEDYIGPYFKRNTGITLRQYIHDYRHNLIQQRIESGRFGLKQIASEFGLVDESHVSKLMRESTKGGKMY</sequence>
<dbReference type="Pfam" id="PF02311">
    <property type="entry name" value="AraC_binding"/>
    <property type="match status" value="1"/>
</dbReference>
<evidence type="ECO:0000259" key="2">
    <source>
        <dbReference type="PROSITE" id="PS01124"/>
    </source>
</evidence>
<dbReference type="InterPro" id="IPR014710">
    <property type="entry name" value="RmlC-like_jellyroll"/>
</dbReference>
<dbReference type="InterPro" id="IPR003313">
    <property type="entry name" value="AraC-bd"/>
</dbReference>
<gene>
    <name evidence="3" type="ORF">EYS08_00495</name>
</gene>
<dbReference type="GO" id="GO:0003700">
    <property type="term" value="F:DNA-binding transcription factor activity"/>
    <property type="evidence" value="ECO:0007669"/>
    <property type="project" value="InterPro"/>
</dbReference>
<dbReference type="Pfam" id="PF12833">
    <property type="entry name" value="HTH_18"/>
    <property type="match status" value="1"/>
</dbReference>
<evidence type="ECO:0000313" key="3">
    <source>
        <dbReference type="EMBL" id="TBO44851.1"/>
    </source>
</evidence>
<dbReference type="PANTHER" id="PTHR43280">
    <property type="entry name" value="ARAC-FAMILY TRANSCRIPTIONAL REGULATOR"/>
    <property type="match status" value="1"/>
</dbReference>
<dbReference type="Proteomes" id="UP000291819">
    <property type="component" value="Unassembled WGS sequence"/>
</dbReference>
<dbReference type="InterPro" id="IPR018060">
    <property type="entry name" value="HTH_AraC"/>
</dbReference>
<evidence type="ECO:0000256" key="1">
    <source>
        <dbReference type="ARBA" id="ARBA00023125"/>
    </source>
</evidence>
<accession>A0A4Q9HH83</accession>
<organism evidence="3 4">
    <name type="scientific">Pedobacter kyonggii</name>
    <dbReference type="NCBI Taxonomy" id="1926871"/>
    <lineage>
        <taxon>Bacteria</taxon>
        <taxon>Pseudomonadati</taxon>
        <taxon>Bacteroidota</taxon>
        <taxon>Sphingobacteriia</taxon>
        <taxon>Sphingobacteriales</taxon>
        <taxon>Sphingobacteriaceae</taxon>
        <taxon>Pedobacter</taxon>
    </lineage>
</organism>
<comment type="caution">
    <text evidence="3">The sequence shown here is derived from an EMBL/GenBank/DDBJ whole genome shotgun (WGS) entry which is preliminary data.</text>
</comment>
<evidence type="ECO:0000313" key="4">
    <source>
        <dbReference type="Proteomes" id="UP000291819"/>
    </source>
</evidence>
<dbReference type="Gene3D" id="2.60.120.10">
    <property type="entry name" value="Jelly Rolls"/>
    <property type="match status" value="1"/>
</dbReference>
<feature type="domain" description="HTH araC/xylS-type" evidence="2">
    <location>
        <begin position="180"/>
        <end position="268"/>
    </location>
</feature>
<dbReference type="SUPFAM" id="SSF51215">
    <property type="entry name" value="Regulatory protein AraC"/>
    <property type="match status" value="1"/>
</dbReference>
<dbReference type="OrthoDB" id="636258at2"/>
<dbReference type="PANTHER" id="PTHR43280:SF34">
    <property type="entry name" value="ARAC-FAMILY TRANSCRIPTIONAL REGULATOR"/>
    <property type="match status" value="1"/>
</dbReference>
<proteinExistence type="predicted"/>
<reference evidence="3 4" key="1">
    <citation type="submission" date="2019-02" db="EMBL/GenBank/DDBJ databases">
        <title>Pedobacter kyonggii whole genome sequence analysis.</title>
        <authorList>
            <person name="Dahal R.H."/>
        </authorList>
    </citation>
    <scope>NUCLEOTIDE SEQUENCE [LARGE SCALE GENOMIC DNA]</scope>
    <source>
        <strain evidence="3 4">K-4-11-1</strain>
    </source>
</reference>
<protein>
    <submittedName>
        <fullName evidence="3">AraC family transcriptional regulator</fullName>
    </submittedName>
</protein>
<dbReference type="InterPro" id="IPR037923">
    <property type="entry name" value="HTH-like"/>
</dbReference>
<dbReference type="Gene3D" id="1.10.10.60">
    <property type="entry name" value="Homeodomain-like"/>
    <property type="match status" value="1"/>
</dbReference>
<name>A0A4Q9HH83_9SPHI</name>
<dbReference type="GO" id="GO:0043565">
    <property type="term" value="F:sequence-specific DNA binding"/>
    <property type="evidence" value="ECO:0007669"/>
    <property type="project" value="InterPro"/>
</dbReference>
<dbReference type="EMBL" id="SIXF01000001">
    <property type="protein sequence ID" value="TBO44851.1"/>
    <property type="molecule type" value="Genomic_DNA"/>
</dbReference>
<dbReference type="AlphaFoldDB" id="A0A4Q9HH83"/>
<dbReference type="PROSITE" id="PS01124">
    <property type="entry name" value="HTH_ARAC_FAMILY_2"/>
    <property type="match status" value="1"/>
</dbReference>
<keyword evidence="4" id="KW-1185">Reference proteome</keyword>